<dbReference type="Pfam" id="PF01663">
    <property type="entry name" value="Phosphodiest"/>
    <property type="match status" value="1"/>
</dbReference>
<keyword evidence="2" id="KW-1185">Reference proteome</keyword>
<sequence length="414" mass="47452">MSTILLLLDAFRCDYLSKETTPFLWKCAHEGEHYERVVQSLGFCERTEILTGMRGDESGFFTAIGFDTLNSPYATAKGLSFLHFAEQVVLFLLKFVPQTFGNKIQKRLRSYVQWYFRQQGIIMPSFLIPFTWLRYFALTEDRMDLRWTNAFSRPSIFTLLTEAGKTYFYDSFTALGLATPYASDQERLDAVVRDLGEGKKDLYLVYVSIPDTYGHLYGPESIEFRTILLDMDQMLEQFVGQAEAASSKNRFLFVGDHGMLTVTERFNAESEIENILHSARLKKGKDVLYFLDSTMVRLWAMNDMARKTLPGLLQNVSGFSAYGTWMDVGTAECYHVPWPDRRYGDHLWLANPGVLVFPDFFHRIAPCKGMHGYNPHIQKSQGVCIRWGEGVALKTYPTLPLSTVFELLRQSVGV</sequence>
<dbReference type="GO" id="GO:0016787">
    <property type="term" value="F:hydrolase activity"/>
    <property type="evidence" value="ECO:0007669"/>
    <property type="project" value="UniProtKB-ARBA"/>
</dbReference>
<gene>
    <name evidence="1" type="ORF">SCALIN_C45_0079</name>
</gene>
<reference evidence="2" key="1">
    <citation type="journal article" date="2017" name="Environ. Microbiol. Rep.">
        <title>Genetic Diversity of Marine Anaerobic Ammonium-Oxidizing Bacteria as Revealed by Genomic and Proteomic Analyses of 'Candidatus Scalindua japonica'.</title>
        <authorList>
            <person name="Oshiki M."/>
            <person name="Mizuto K."/>
            <person name="Kimura Z."/>
            <person name="Kindaichi T."/>
            <person name="Satoh H."/>
            <person name="Okabe S."/>
        </authorList>
    </citation>
    <scope>NUCLEOTIDE SEQUENCE [LARGE SCALE GENOMIC DNA]</scope>
    <source>
        <strain evidence="2">husup-a2</strain>
    </source>
</reference>
<protein>
    <submittedName>
        <fullName evidence="1">The AP superfamily</fullName>
    </submittedName>
</protein>
<dbReference type="Proteomes" id="UP000218542">
    <property type="component" value="Unassembled WGS sequence"/>
</dbReference>
<dbReference type="EMBL" id="BAOS01000045">
    <property type="protein sequence ID" value="GAX62921.1"/>
    <property type="molecule type" value="Genomic_DNA"/>
</dbReference>
<dbReference type="RefSeq" id="WP_096896316.1">
    <property type="nucleotide sequence ID" value="NZ_BAOS01000045.1"/>
</dbReference>
<dbReference type="InterPro" id="IPR017850">
    <property type="entry name" value="Alkaline_phosphatase_core_sf"/>
</dbReference>
<dbReference type="InterPro" id="IPR002591">
    <property type="entry name" value="Phosphodiest/P_Trfase"/>
</dbReference>
<evidence type="ECO:0000313" key="1">
    <source>
        <dbReference type="EMBL" id="GAX62921.1"/>
    </source>
</evidence>
<organism evidence="1 2">
    <name type="scientific">Candidatus Scalindua japonica</name>
    <dbReference type="NCBI Taxonomy" id="1284222"/>
    <lineage>
        <taxon>Bacteria</taxon>
        <taxon>Pseudomonadati</taxon>
        <taxon>Planctomycetota</taxon>
        <taxon>Candidatus Brocadiia</taxon>
        <taxon>Candidatus Brocadiales</taxon>
        <taxon>Candidatus Scalinduaceae</taxon>
        <taxon>Candidatus Scalindua</taxon>
    </lineage>
</organism>
<dbReference type="PANTHER" id="PTHR10151:SF120">
    <property type="entry name" value="BIS(5'-ADENOSYL)-TRIPHOSPHATASE"/>
    <property type="match status" value="1"/>
</dbReference>
<dbReference type="OrthoDB" id="9779418at2"/>
<dbReference type="SUPFAM" id="SSF53649">
    <property type="entry name" value="Alkaline phosphatase-like"/>
    <property type="match status" value="1"/>
</dbReference>
<proteinExistence type="predicted"/>
<dbReference type="Gene3D" id="3.40.720.10">
    <property type="entry name" value="Alkaline Phosphatase, subunit A"/>
    <property type="match status" value="1"/>
</dbReference>
<comment type="caution">
    <text evidence="1">The sequence shown here is derived from an EMBL/GenBank/DDBJ whole genome shotgun (WGS) entry which is preliminary data.</text>
</comment>
<dbReference type="PANTHER" id="PTHR10151">
    <property type="entry name" value="ECTONUCLEOTIDE PYROPHOSPHATASE/PHOSPHODIESTERASE"/>
    <property type="match status" value="1"/>
</dbReference>
<name>A0A286U4D3_9BACT</name>
<accession>A0A286U4D3</accession>
<evidence type="ECO:0000313" key="2">
    <source>
        <dbReference type="Proteomes" id="UP000218542"/>
    </source>
</evidence>
<dbReference type="AlphaFoldDB" id="A0A286U4D3"/>